<keyword evidence="5 10" id="KW-0378">Hydrolase</keyword>
<dbReference type="PANTHER" id="PTHR11067:SF9">
    <property type="entry name" value="INOSINE TRIPHOSPHATE PYROPHOSPHATASE"/>
    <property type="match status" value="1"/>
</dbReference>
<comment type="caution">
    <text evidence="12">The sequence shown here is derived from an EMBL/GenBank/DDBJ whole genome shotgun (WGS) entry which is preliminary data.</text>
</comment>
<feature type="binding site" evidence="10">
    <location>
        <position position="203"/>
    </location>
    <ligand>
        <name>substrate</name>
    </ligand>
</feature>
<evidence type="ECO:0000256" key="9">
    <source>
        <dbReference type="ARBA" id="ARBA00052017"/>
    </source>
</evidence>
<dbReference type="GO" id="GO:0000166">
    <property type="term" value="F:nucleotide binding"/>
    <property type="evidence" value="ECO:0007669"/>
    <property type="project" value="UniProtKB-KW"/>
</dbReference>
<dbReference type="HAMAP" id="MF_01405">
    <property type="entry name" value="Non_canon_purine_NTPase"/>
    <property type="match status" value="1"/>
</dbReference>
<evidence type="ECO:0000313" key="13">
    <source>
        <dbReference type="Proteomes" id="UP000305165"/>
    </source>
</evidence>
<feature type="active site" description="Proton acceptor" evidence="10">
    <location>
        <position position="202"/>
    </location>
</feature>
<feature type="binding site" evidence="10">
    <location>
        <begin position="286"/>
        <end position="289"/>
    </location>
    <ligand>
        <name>substrate</name>
    </ligand>
</feature>
<feature type="binding site" evidence="10">
    <location>
        <position position="202"/>
    </location>
    <ligand>
        <name>Mg(2+)</name>
        <dbReference type="ChEBI" id="CHEBI:18420"/>
    </ligand>
</feature>
<dbReference type="SUPFAM" id="SSF52972">
    <property type="entry name" value="ITPase-like"/>
    <property type="match status" value="1"/>
</dbReference>
<evidence type="ECO:0000256" key="3">
    <source>
        <dbReference type="ARBA" id="ARBA00022723"/>
    </source>
</evidence>
<dbReference type="OrthoDB" id="9807456at2"/>
<dbReference type="GO" id="GO:0009117">
    <property type="term" value="P:nucleotide metabolic process"/>
    <property type="evidence" value="ECO:0007669"/>
    <property type="project" value="UniProtKB-KW"/>
</dbReference>
<sequence>MTEKIFEYKDENNWFIGKASFSNCISGFGETGREQDLFLFGYLLDRLIASNYSDENHNKCANIEVIAIQSDFALIQFACDILNELNQRQFKVLQHQGAILVTEGSKLFLAHLPSEGLETASFFGQEKGFAGIGDTILIATKNEGKTKEFRRFFERFGYQVENLNHYPDLPDVAETGMTFEENARLKAETIAALTGKMVLADDSGLKVDALGGLPGVWSARFAGADATDEQNNAKLLHELAMVFDIQDRSAQFHCTLVIAAPERESLVVEADWAGYIGMDMRGENGFGYDPLFLVGETGKTSAELALDEKNSISHRAKALEKLMEAFPKWQEQANA</sequence>
<comment type="similarity">
    <text evidence="1 10 11">Belongs to the HAM1 NTPase family.</text>
</comment>
<evidence type="ECO:0000256" key="8">
    <source>
        <dbReference type="ARBA" id="ARBA00051875"/>
    </source>
</evidence>
<keyword evidence="7 10" id="KW-0546">Nucleotide metabolism</keyword>
<reference evidence="12 13" key="1">
    <citation type="submission" date="2019-04" db="EMBL/GenBank/DDBJ databases">
        <title>Genome analysis of Streptococcus suis strain WUSS424.</title>
        <authorList>
            <person name="Chen H."/>
            <person name="Gao X."/>
            <person name="Wu Z."/>
        </authorList>
    </citation>
    <scope>NUCLEOTIDE SEQUENCE [LARGE SCALE GENOMIC DNA]</scope>
    <source>
        <strain evidence="12 13">WUSS424</strain>
    </source>
</reference>
<feature type="binding site" evidence="10">
    <location>
        <begin position="314"/>
        <end position="315"/>
    </location>
    <ligand>
        <name>substrate</name>
    </ligand>
</feature>
<dbReference type="InterPro" id="IPR002637">
    <property type="entry name" value="RdgB/HAM1"/>
</dbReference>
<gene>
    <name evidence="12" type="ORF">FAJ39_08475</name>
</gene>
<evidence type="ECO:0000256" key="10">
    <source>
        <dbReference type="HAMAP-Rule" id="MF_01405"/>
    </source>
</evidence>
<comment type="catalytic activity">
    <reaction evidence="10">
        <text>ITP + H2O = IMP + diphosphate + H(+)</text>
        <dbReference type="Rhea" id="RHEA:29399"/>
        <dbReference type="ChEBI" id="CHEBI:15377"/>
        <dbReference type="ChEBI" id="CHEBI:15378"/>
        <dbReference type="ChEBI" id="CHEBI:33019"/>
        <dbReference type="ChEBI" id="CHEBI:58053"/>
        <dbReference type="ChEBI" id="CHEBI:61402"/>
        <dbReference type="EC" id="3.6.1.66"/>
    </reaction>
</comment>
<dbReference type="Proteomes" id="UP000305165">
    <property type="component" value="Unassembled WGS sequence"/>
</dbReference>
<dbReference type="GO" id="GO:0036222">
    <property type="term" value="F:XTP diphosphatase activity"/>
    <property type="evidence" value="ECO:0007669"/>
    <property type="project" value="UniProtKB-UniRule"/>
</dbReference>
<dbReference type="CDD" id="cd00515">
    <property type="entry name" value="HAM1"/>
    <property type="match status" value="1"/>
</dbReference>
<evidence type="ECO:0000313" key="12">
    <source>
        <dbReference type="EMBL" id="TIH98907.1"/>
    </source>
</evidence>
<accession>A0A4T2GJJ1</accession>
<comment type="caution">
    <text evidence="10">Lacks conserved residue(s) required for the propagation of feature annotation.</text>
</comment>
<dbReference type="GO" id="GO:0036220">
    <property type="term" value="F:ITP diphosphatase activity"/>
    <property type="evidence" value="ECO:0007669"/>
    <property type="project" value="UniProtKB-UniRule"/>
</dbReference>
<dbReference type="GO" id="GO:0035870">
    <property type="term" value="F:dITP diphosphatase activity"/>
    <property type="evidence" value="ECO:0007669"/>
    <property type="project" value="UniProtKB-UniRule"/>
</dbReference>
<dbReference type="GO" id="GO:0017111">
    <property type="term" value="F:ribonucleoside triphosphate phosphatase activity"/>
    <property type="evidence" value="ECO:0007669"/>
    <property type="project" value="InterPro"/>
</dbReference>
<evidence type="ECO:0000256" key="6">
    <source>
        <dbReference type="ARBA" id="ARBA00022842"/>
    </source>
</evidence>
<evidence type="ECO:0000256" key="5">
    <source>
        <dbReference type="ARBA" id="ARBA00022801"/>
    </source>
</evidence>
<comment type="catalytic activity">
    <reaction evidence="8 10">
        <text>dITP + H2O = dIMP + diphosphate + H(+)</text>
        <dbReference type="Rhea" id="RHEA:28342"/>
        <dbReference type="ChEBI" id="CHEBI:15377"/>
        <dbReference type="ChEBI" id="CHEBI:15378"/>
        <dbReference type="ChEBI" id="CHEBI:33019"/>
        <dbReference type="ChEBI" id="CHEBI:61194"/>
        <dbReference type="ChEBI" id="CHEBI:61382"/>
        <dbReference type="EC" id="3.6.1.66"/>
    </reaction>
</comment>
<comment type="function">
    <text evidence="10">Pyrophosphatase that catalyzes the hydrolysis of nucleoside triphosphates to their monophosphate derivatives, with a high preference for the non-canonical purine nucleotides XTP (xanthosine triphosphate), dITP (deoxyinosine triphosphate) and ITP. Seems to function as a house-cleaning enzyme that removes non-canonical purine nucleotides from the nucleotide pool, thus preventing their incorporation into DNA/RNA and avoiding chromosomal lesions.</text>
</comment>
<comment type="cofactor">
    <cofactor evidence="10">
        <name>Mg(2+)</name>
        <dbReference type="ChEBI" id="CHEBI:18420"/>
    </cofactor>
    <text evidence="10">Binds 1 Mg(2+) ion per subunit.</text>
</comment>
<dbReference type="InterPro" id="IPR029001">
    <property type="entry name" value="ITPase-like_fam"/>
</dbReference>
<keyword evidence="6 10" id="KW-0460">Magnesium</keyword>
<dbReference type="NCBIfam" id="NF011397">
    <property type="entry name" value="PRK14822.1"/>
    <property type="match status" value="1"/>
</dbReference>
<dbReference type="Gene3D" id="3.90.950.10">
    <property type="match status" value="1"/>
</dbReference>
<evidence type="ECO:0000256" key="1">
    <source>
        <dbReference type="ARBA" id="ARBA00008023"/>
    </source>
</evidence>
<protein>
    <recommendedName>
        <fullName evidence="10">dITP/XTP pyrophosphatase</fullName>
        <ecNumber evidence="10">3.6.1.66</ecNumber>
    </recommendedName>
    <alternativeName>
        <fullName evidence="10">Non-canonical purine NTP pyrophosphatase</fullName>
    </alternativeName>
    <alternativeName>
        <fullName evidence="10">Non-standard purine NTP pyrophosphatase</fullName>
    </alternativeName>
    <alternativeName>
        <fullName evidence="10">Nucleoside-triphosphate diphosphatase</fullName>
    </alternativeName>
    <alternativeName>
        <fullName evidence="10">Nucleoside-triphosphate pyrophosphatase</fullName>
        <shortName evidence="10">NTPase</shortName>
    </alternativeName>
</protein>
<proteinExistence type="inferred from homology"/>
<dbReference type="FunFam" id="3.90.950.10:FF:000001">
    <property type="entry name" value="dITP/XTP pyrophosphatase"/>
    <property type="match status" value="1"/>
</dbReference>
<keyword evidence="4 10" id="KW-0547">Nucleotide-binding</keyword>
<dbReference type="NCBIfam" id="NF002698">
    <property type="entry name" value="PRK02491.1"/>
    <property type="match status" value="1"/>
</dbReference>
<feature type="binding site" evidence="10">
    <location>
        <begin position="140"/>
        <end position="145"/>
    </location>
    <ligand>
        <name>substrate</name>
    </ligand>
</feature>
<dbReference type="InterPro" id="IPR020922">
    <property type="entry name" value="dITP/XTP_pyrophosphatase"/>
</dbReference>
<evidence type="ECO:0000256" key="7">
    <source>
        <dbReference type="ARBA" id="ARBA00023080"/>
    </source>
</evidence>
<comment type="subunit">
    <text evidence="2 10">Homodimer.</text>
</comment>
<dbReference type="EMBL" id="SSXO01000005">
    <property type="protein sequence ID" value="TIH98907.1"/>
    <property type="molecule type" value="Genomic_DNA"/>
</dbReference>
<feature type="binding site" evidence="10">
    <location>
        <position position="309"/>
    </location>
    <ligand>
        <name>substrate</name>
    </ligand>
</feature>
<name>A0A4T2GJJ1_STRSU</name>
<dbReference type="GO" id="GO:0009146">
    <property type="term" value="P:purine nucleoside triphosphate catabolic process"/>
    <property type="evidence" value="ECO:0007669"/>
    <property type="project" value="UniProtKB-UniRule"/>
</dbReference>
<dbReference type="NCBIfam" id="TIGR00042">
    <property type="entry name" value="RdgB/HAM1 family non-canonical purine NTP pyrophosphatase"/>
    <property type="match status" value="1"/>
</dbReference>
<dbReference type="Pfam" id="PF01725">
    <property type="entry name" value="Ham1p_like"/>
    <property type="match status" value="1"/>
</dbReference>
<dbReference type="EC" id="3.6.1.66" evidence="10"/>
<keyword evidence="3 10" id="KW-0479">Metal-binding</keyword>
<organism evidence="12 13">
    <name type="scientific">Streptococcus suis</name>
    <dbReference type="NCBI Taxonomy" id="1307"/>
    <lineage>
        <taxon>Bacteria</taxon>
        <taxon>Bacillati</taxon>
        <taxon>Bacillota</taxon>
        <taxon>Bacilli</taxon>
        <taxon>Lactobacillales</taxon>
        <taxon>Streptococcaceae</taxon>
        <taxon>Streptococcus</taxon>
    </lineage>
</organism>
<evidence type="ECO:0000256" key="2">
    <source>
        <dbReference type="ARBA" id="ARBA00011738"/>
    </source>
</evidence>
<evidence type="ECO:0000256" key="4">
    <source>
        <dbReference type="ARBA" id="ARBA00022741"/>
    </source>
</evidence>
<dbReference type="PANTHER" id="PTHR11067">
    <property type="entry name" value="INOSINE TRIPHOSPHATE PYROPHOSPHATASE/HAM1 PROTEIN"/>
    <property type="match status" value="1"/>
</dbReference>
<dbReference type="AlphaFoldDB" id="A0A4T2GJJ1"/>
<comment type="catalytic activity">
    <reaction evidence="9 10">
        <text>XTP + H2O = XMP + diphosphate + H(+)</text>
        <dbReference type="Rhea" id="RHEA:28610"/>
        <dbReference type="ChEBI" id="CHEBI:15377"/>
        <dbReference type="ChEBI" id="CHEBI:15378"/>
        <dbReference type="ChEBI" id="CHEBI:33019"/>
        <dbReference type="ChEBI" id="CHEBI:57464"/>
        <dbReference type="ChEBI" id="CHEBI:61314"/>
        <dbReference type="EC" id="3.6.1.66"/>
    </reaction>
</comment>
<evidence type="ECO:0000256" key="11">
    <source>
        <dbReference type="RuleBase" id="RU003781"/>
    </source>
</evidence>
<dbReference type="GO" id="GO:0005829">
    <property type="term" value="C:cytosol"/>
    <property type="evidence" value="ECO:0007669"/>
    <property type="project" value="TreeGrafter"/>
</dbReference>
<dbReference type="GO" id="GO:0046872">
    <property type="term" value="F:metal ion binding"/>
    <property type="evidence" value="ECO:0007669"/>
    <property type="project" value="UniProtKB-KW"/>
</dbReference>